<comment type="similarity">
    <text evidence="1">Belongs to the HIBADH-related family.</text>
</comment>
<dbReference type="SUPFAM" id="SSF51735">
    <property type="entry name" value="NAD(P)-binding Rossmann-fold domains"/>
    <property type="match status" value="1"/>
</dbReference>
<dbReference type="Gene3D" id="3.40.50.720">
    <property type="entry name" value="NAD(P)-binding Rossmann-like Domain"/>
    <property type="match status" value="1"/>
</dbReference>
<dbReference type="AlphaFoldDB" id="A0A923SLN2"/>
<evidence type="ECO:0000256" key="1">
    <source>
        <dbReference type="ARBA" id="ARBA00009080"/>
    </source>
</evidence>
<dbReference type="InterPro" id="IPR013328">
    <property type="entry name" value="6PGD_dom2"/>
</dbReference>
<dbReference type="PANTHER" id="PTHR43580">
    <property type="entry name" value="OXIDOREDUCTASE GLYR1-RELATED"/>
    <property type="match status" value="1"/>
</dbReference>
<gene>
    <name evidence="5" type="ORF">H8876_04675</name>
</gene>
<organism evidence="5 6">
    <name type="scientific">Lentihominibacter faecis</name>
    <dbReference type="NCBI Taxonomy" id="2764712"/>
    <lineage>
        <taxon>Bacteria</taxon>
        <taxon>Bacillati</taxon>
        <taxon>Bacillota</taxon>
        <taxon>Clostridia</taxon>
        <taxon>Peptostreptococcales</taxon>
        <taxon>Anaerovoracaceae</taxon>
        <taxon>Lentihominibacter</taxon>
    </lineage>
</organism>
<dbReference type="GO" id="GO:0016491">
    <property type="term" value="F:oxidoreductase activity"/>
    <property type="evidence" value="ECO:0007669"/>
    <property type="project" value="UniProtKB-KW"/>
</dbReference>
<feature type="domain" description="6-phosphogluconate dehydrogenase NADP-binding" evidence="3">
    <location>
        <begin position="3"/>
        <end position="155"/>
    </location>
</feature>
<dbReference type="InterPro" id="IPR048666">
    <property type="entry name" value="RedAm-like_C"/>
</dbReference>
<proteinExistence type="inferred from homology"/>
<dbReference type="InterPro" id="IPR006115">
    <property type="entry name" value="6PGDH_NADP-bd"/>
</dbReference>
<feature type="domain" description="NADPH-dependent reductive aminase-like C-terminal" evidence="4">
    <location>
        <begin position="163"/>
        <end position="286"/>
    </location>
</feature>
<protein>
    <submittedName>
        <fullName evidence="5">NAD(P)-dependent oxidoreductase</fullName>
    </submittedName>
</protein>
<evidence type="ECO:0000313" key="5">
    <source>
        <dbReference type="EMBL" id="MBC5999287.1"/>
    </source>
</evidence>
<evidence type="ECO:0000259" key="4">
    <source>
        <dbReference type="Pfam" id="PF21761"/>
    </source>
</evidence>
<dbReference type="Proteomes" id="UP000644115">
    <property type="component" value="Unassembled WGS sequence"/>
</dbReference>
<dbReference type="PIRSF" id="PIRSF000103">
    <property type="entry name" value="HIBADH"/>
    <property type="match status" value="1"/>
</dbReference>
<dbReference type="GO" id="GO:0050661">
    <property type="term" value="F:NADP binding"/>
    <property type="evidence" value="ECO:0007669"/>
    <property type="project" value="InterPro"/>
</dbReference>
<evidence type="ECO:0000259" key="3">
    <source>
        <dbReference type="Pfam" id="PF03446"/>
    </source>
</evidence>
<evidence type="ECO:0000256" key="2">
    <source>
        <dbReference type="ARBA" id="ARBA00023002"/>
    </source>
</evidence>
<reference evidence="5" key="1">
    <citation type="submission" date="2020-08" db="EMBL/GenBank/DDBJ databases">
        <authorList>
            <person name="Liu C."/>
            <person name="Sun Q."/>
        </authorList>
    </citation>
    <scope>NUCLEOTIDE SEQUENCE</scope>
    <source>
        <strain evidence="5">BX16</strain>
    </source>
</reference>
<dbReference type="InterPro" id="IPR051265">
    <property type="entry name" value="HIBADH-related_NP60_sf"/>
</dbReference>
<dbReference type="Gene3D" id="1.10.1040.10">
    <property type="entry name" value="N-(1-d-carboxylethyl)-l-norvaline Dehydrogenase, domain 2"/>
    <property type="match status" value="1"/>
</dbReference>
<dbReference type="PANTHER" id="PTHR43580:SF2">
    <property type="entry name" value="CYTOKINE-LIKE NUCLEAR FACTOR N-PAC"/>
    <property type="match status" value="1"/>
</dbReference>
<evidence type="ECO:0000313" key="6">
    <source>
        <dbReference type="Proteomes" id="UP000644115"/>
    </source>
</evidence>
<name>A0A923SLN2_9FIRM</name>
<dbReference type="EMBL" id="JACRWC010000057">
    <property type="protein sequence ID" value="MBC5999287.1"/>
    <property type="molecule type" value="Genomic_DNA"/>
</dbReference>
<sequence length="288" mass="31028">MKKVTVVGCGVMGSAIIRALMAKDFQVTIVDLNMEAAQPYIEKGAKYAASLDESREEDFILLNLPTHDIAAAVIKNTSDKKLAGKILVDTTTSTPSEVKDMAAITAERNMIHLDAAIEVYPGDIGTPTGYIVYAGSEKAFNETKPALEALGKAVYLGDDIVGASVTDLAVLQVHFAAIAGLAEASAFCLKNDYSVQKFVDQTREILPIMLEGNLRAFGSELADYNREFDDASECTLNIEATATETILRAMHEYGVKTPCGDAVLKLFQDGIKSGYEKKNVCSVVNELI</sequence>
<dbReference type="InterPro" id="IPR015815">
    <property type="entry name" value="HIBADH-related"/>
</dbReference>
<keyword evidence="6" id="KW-1185">Reference proteome</keyword>
<dbReference type="Pfam" id="PF03446">
    <property type="entry name" value="NAD_binding_2"/>
    <property type="match status" value="1"/>
</dbReference>
<dbReference type="Pfam" id="PF21761">
    <property type="entry name" value="RedAm-like_C"/>
    <property type="match status" value="1"/>
</dbReference>
<comment type="caution">
    <text evidence="5">The sequence shown here is derived from an EMBL/GenBank/DDBJ whole genome shotgun (WGS) entry which is preliminary data.</text>
</comment>
<dbReference type="InterPro" id="IPR036291">
    <property type="entry name" value="NAD(P)-bd_dom_sf"/>
</dbReference>
<keyword evidence="2" id="KW-0560">Oxidoreductase</keyword>
<accession>A0A923SLN2</accession>